<dbReference type="EMBL" id="FOVG01000006">
    <property type="protein sequence ID" value="SFO44135.1"/>
    <property type="molecule type" value="Genomic_DNA"/>
</dbReference>
<dbReference type="Proteomes" id="UP000198968">
    <property type="component" value="Unassembled WGS sequence"/>
</dbReference>
<evidence type="ECO:0000313" key="6">
    <source>
        <dbReference type="Proteomes" id="UP000198968"/>
    </source>
</evidence>
<keyword evidence="3" id="KW-0804">Transcription</keyword>
<dbReference type="SUPFAM" id="SSF47413">
    <property type="entry name" value="lambda repressor-like DNA-binding domains"/>
    <property type="match status" value="1"/>
</dbReference>
<dbReference type="RefSeq" id="WP_090966715.1">
    <property type="nucleotide sequence ID" value="NZ_FOVG01000006.1"/>
</dbReference>
<dbReference type="OrthoDB" id="9798934at2"/>
<dbReference type="GO" id="GO:0003700">
    <property type="term" value="F:DNA-binding transcription factor activity"/>
    <property type="evidence" value="ECO:0007669"/>
    <property type="project" value="TreeGrafter"/>
</dbReference>
<dbReference type="SUPFAM" id="SSF53822">
    <property type="entry name" value="Periplasmic binding protein-like I"/>
    <property type="match status" value="1"/>
</dbReference>
<dbReference type="Gene3D" id="1.10.260.40">
    <property type="entry name" value="lambda repressor-like DNA-binding domains"/>
    <property type="match status" value="1"/>
</dbReference>
<evidence type="ECO:0000259" key="4">
    <source>
        <dbReference type="PROSITE" id="PS50932"/>
    </source>
</evidence>
<reference evidence="6" key="1">
    <citation type="submission" date="2016-10" db="EMBL/GenBank/DDBJ databases">
        <authorList>
            <person name="Varghese N."/>
            <person name="Submissions S."/>
        </authorList>
    </citation>
    <scope>NUCLEOTIDE SEQUENCE [LARGE SCALE GENOMIC DNA]</scope>
    <source>
        <strain evidence="6">OV426</strain>
    </source>
</reference>
<dbReference type="PANTHER" id="PTHR30146">
    <property type="entry name" value="LACI-RELATED TRANSCRIPTIONAL REPRESSOR"/>
    <property type="match status" value="1"/>
</dbReference>
<dbReference type="InterPro" id="IPR028082">
    <property type="entry name" value="Peripla_BP_I"/>
</dbReference>
<keyword evidence="1" id="KW-0805">Transcription regulation</keyword>
<dbReference type="SMART" id="SM00354">
    <property type="entry name" value="HTH_LACI"/>
    <property type="match status" value="1"/>
</dbReference>
<dbReference type="InterPro" id="IPR010982">
    <property type="entry name" value="Lambda_DNA-bd_dom_sf"/>
</dbReference>
<dbReference type="GO" id="GO:0000976">
    <property type="term" value="F:transcription cis-regulatory region binding"/>
    <property type="evidence" value="ECO:0007669"/>
    <property type="project" value="TreeGrafter"/>
</dbReference>
<name>A0A1I5H7A0_9GAMM</name>
<dbReference type="Gene3D" id="3.40.50.2300">
    <property type="match status" value="2"/>
</dbReference>
<dbReference type="InterPro" id="IPR000843">
    <property type="entry name" value="HTH_LacI"/>
</dbReference>
<dbReference type="CDD" id="cd06284">
    <property type="entry name" value="PBP1_LacI-like"/>
    <property type="match status" value="1"/>
</dbReference>
<dbReference type="AlphaFoldDB" id="A0A1I5H7A0"/>
<dbReference type="Pfam" id="PF13377">
    <property type="entry name" value="Peripla_BP_3"/>
    <property type="match status" value="1"/>
</dbReference>
<dbReference type="PROSITE" id="PS50932">
    <property type="entry name" value="HTH_LACI_2"/>
    <property type="match status" value="1"/>
</dbReference>
<evidence type="ECO:0000256" key="1">
    <source>
        <dbReference type="ARBA" id="ARBA00023015"/>
    </source>
</evidence>
<evidence type="ECO:0000256" key="2">
    <source>
        <dbReference type="ARBA" id="ARBA00023125"/>
    </source>
</evidence>
<dbReference type="PANTHER" id="PTHR30146:SF109">
    <property type="entry name" value="HTH-TYPE TRANSCRIPTIONAL REGULATOR GALS"/>
    <property type="match status" value="1"/>
</dbReference>
<protein>
    <submittedName>
        <fullName evidence="5">Transcriptional regulator, LacI family</fullName>
    </submittedName>
</protein>
<dbReference type="InterPro" id="IPR046335">
    <property type="entry name" value="LacI/GalR-like_sensor"/>
</dbReference>
<sequence length="326" mass="35368">MSIEKVAQLAGVSKATVSRVLNAHPGVKPDTREKVLAAISACDYQPNLLARQLRTAQSHMLLVLISDITNPFCSRVVQGIEAEAELHGYHILLCNSASQLQREAAYLSLLTGKVVDGVITMDAASGLQDLQALIAGAPWVQCCEFDPDIPASSVSIDHLEAARDTVHYLAGKGRKRIGLVNGDMRYLYSHHREKGYRQAIEELGYAWSGVSYTYEISCEAGSQGLRELMALPEPPDAVFAVSDVLAVGVVHAALEAGLRVPEDLAVVGFDGVPFTRSLNPPLTTIEQPMNQLGARSVQLLLQKIRNPNAPVIREVLPWTRVERASS</sequence>
<dbReference type="Pfam" id="PF00356">
    <property type="entry name" value="LacI"/>
    <property type="match status" value="1"/>
</dbReference>
<evidence type="ECO:0000256" key="3">
    <source>
        <dbReference type="ARBA" id="ARBA00023163"/>
    </source>
</evidence>
<dbReference type="CDD" id="cd01392">
    <property type="entry name" value="HTH_LacI"/>
    <property type="match status" value="1"/>
</dbReference>
<keyword evidence="2" id="KW-0238">DNA-binding</keyword>
<organism evidence="5 6">
    <name type="scientific">Candidatus Pantoea varia</name>
    <dbReference type="NCBI Taxonomy" id="1881036"/>
    <lineage>
        <taxon>Bacteria</taxon>
        <taxon>Pseudomonadati</taxon>
        <taxon>Pseudomonadota</taxon>
        <taxon>Gammaproteobacteria</taxon>
        <taxon>Enterobacterales</taxon>
        <taxon>Erwiniaceae</taxon>
        <taxon>Pantoea</taxon>
    </lineage>
</organism>
<gene>
    <name evidence="5" type="ORF">SAMN05428971_3993</name>
</gene>
<proteinExistence type="predicted"/>
<accession>A0A1I5H7A0</accession>
<keyword evidence="6" id="KW-1185">Reference proteome</keyword>
<evidence type="ECO:0000313" key="5">
    <source>
        <dbReference type="EMBL" id="SFO44135.1"/>
    </source>
</evidence>
<feature type="domain" description="HTH lacI-type" evidence="4">
    <location>
        <begin position="1"/>
        <end position="55"/>
    </location>
</feature>